<dbReference type="OrthoDB" id="10333251at2759"/>
<gene>
    <name evidence="2" type="ORF">SPBR_04504</name>
</gene>
<proteinExistence type="predicted"/>
<keyword evidence="1" id="KW-1133">Transmembrane helix</keyword>
<comment type="caution">
    <text evidence="2">The sequence shown here is derived from an EMBL/GenBank/DDBJ whole genome shotgun (WGS) entry which is preliminary data.</text>
</comment>
<dbReference type="VEuPathDB" id="FungiDB:SPBR_04504"/>
<organism evidence="2 3">
    <name type="scientific">Sporothrix brasiliensis 5110</name>
    <dbReference type="NCBI Taxonomy" id="1398154"/>
    <lineage>
        <taxon>Eukaryota</taxon>
        <taxon>Fungi</taxon>
        <taxon>Dikarya</taxon>
        <taxon>Ascomycota</taxon>
        <taxon>Pezizomycotina</taxon>
        <taxon>Sordariomycetes</taxon>
        <taxon>Sordariomycetidae</taxon>
        <taxon>Ophiostomatales</taxon>
        <taxon>Ophiostomataceae</taxon>
        <taxon>Sporothrix</taxon>
    </lineage>
</organism>
<accession>A0A0C2F3R9</accession>
<protein>
    <submittedName>
        <fullName evidence="2">Uncharacterized protein</fullName>
    </submittedName>
</protein>
<name>A0A0C2F3R9_9PEZI</name>
<evidence type="ECO:0000313" key="2">
    <source>
        <dbReference type="EMBL" id="KIH93564.1"/>
    </source>
</evidence>
<evidence type="ECO:0000313" key="3">
    <source>
        <dbReference type="Proteomes" id="UP000031575"/>
    </source>
</evidence>
<dbReference type="EMBL" id="AWTV01000005">
    <property type="protein sequence ID" value="KIH93564.1"/>
    <property type="molecule type" value="Genomic_DNA"/>
</dbReference>
<dbReference type="RefSeq" id="XP_040621574.1">
    <property type="nucleotide sequence ID" value="XM_040762787.1"/>
</dbReference>
<reference evidence="2 3" key="1">
    <citation type="journal article" date="2014" name="BMC Genomics">
        <title>Comparative genomics of the major fungal agents of human and animal Sporotrichosis: Sporothrix schenckii and Sporothrix brasiliensis.</title>
        <authorList>
            <person name="Teixeira M.M."/>
            <person name="de Almeida L.G."/>
            <person name="Kubitschek-Barreira P."/>
            <person name="Alves F.L."/>
            <person name="Kioshima E.S."/>
            <person name="Abadio A.K."/>
            <person name="Fernandes L."/>
            <person name="Derengowski L.S."/>
            <person name="Ferreira K.S."/>
            <person name="Souza R.C."/>
            <person name="Ruiz J.C."/>
            <person name="de Andrade N.C."/>
            <person name="Paes H.C."/>
            <person name="Nicola A.M."/>
            <person name="Albuquerque P."/>
            <person name="Gerber A.L."/>
            <person name="Martins V.P."/>
            <person name="Peconick L.D."/>
            <person name="Neto A.V."/>
            <person name="Chaucanez C.B."/>
            <person name="Silva P.A."/>
            <person name="Cunha O.L."/>
            <person name="de Oliveira F.F."/>
            <person name="dos Santos T.C."/>
            <person name="Barros A.L."/>
            <person name="Soares M.A."/>
            <person name="de Oliveira L.M."/>
            <person name="Marini M.M."/>
            <person name="Villalobos-Duno H."/>
            <person name="Cunha M.M."/>
            <person name="de Hoog S."/>
            <person name="da Silveira J.F."/>
            <person name="Henrissat B."/>
            <person name="Nino-Vega G.A."/>
            <person name="Cisalpino P.S."/>
            <person name="Mora-Montes H.M."/>
            <person name="Almeida S.R."/>
            <person name="Stajich J.E."/>
            <person name="Lopes-Bezerra L.M."/>
            <person name="Vasconcelos A.T."/>
            <person name="Felipe M.S."/>
        </authorList>
    </citation>
    <scope>NUCLEOTIDE SEQUENCE [LARGE SCALE GENOMIC DNA]</scope>
    <source>
        <strain evidence="2 3">5110</strain>
    </source>
</reference>
<keyword evidence="1" id="KW-0812">Transmembrane</keyword>
<dbReference type="Proteomes" id="UP000031575">
    <property type="component" value="Unassembled WGS sequence"/>
</dbReference>
<keyword evidence="3" id="KW-1185">Reference proteome</keyword>
<evidence type="ECO:0000256" key="1">
    <source>
        <dbReference type="SAM" id="Phobius"/>
    </source>
</evidence>
<keyword evidence="1" id="KW-0472">Membrane</keyword>
<feature type="transmembrane region" description="Helical" evidence="1">
    <location>
        <begin position="20"/>
        <end position="45"/>
    </location>
</feature>
<dbReference type="GeneID" id="63677708"/>
<dbReference type="AlphaFoldDB" id="A0A0C2F3R9"/>
<sequence length="140" mass="15946">MLSIATLFDDEQRLLNRVWIVLLGLEALLVLVGTISAVVRGVVAFRRRRPGGLRRAGSHHHGRPRRVTIELPATAFPDYDDRHTDVDGDRYDEKTGMDTFMGVDMDVHAEHDIFYADERFHTPTRARTPTHMVNSPSRNV</sequence>
<dbReference type="HOGENOM" id="CLU_1836440_0_0_1"/>